<dbReference type="SUPFAM" id="SSF54909">
    <property type="entry name" value="Dimeric alpha+beta barrel"/>
    <property type="match status" value="1"/>
</dbReference>
<feature type="domain" description="ABM" evidence="1">
    <location>
        <begin position="24"/>
        <end position="74"/>
    </location>
</feature>
<dbReference type="EMBL" id="JAUJEA010000004">
    <property type="protein sequence ID" value="MDN5202300.1"/>
    <property type="molecule type" value="Genomic_DNA"/>
</dbReference>
<dbReference type="InterPro" id="IPR011008">
    <property type="entry name" value="Dimeric_a/b-barrel"/>
</dbReference>
<protein>
    <recommendedName>
        <fullName evidence="1">ABM domain-containing protein</fullName>
    </recommendedName>
</protein>
<organism evidence="2 3">
    <name type="scientific">Splendidivirga corallicola</name>
    <dbReference type="NCBI Taxonomy" id="3051826"/>
    <lineage>
        <taxon>Bacteria</taxon>
        <taxon>Pseudomonadati</taxon>
        <taxon>Bacteroidota</taxon>
        <taxon>Cytophagia</taxon>
        <taxon>Cytophagales</taxon>
        <taxon>Splendidivirgaceae</taxon>
        <taxon>Splendidivirga</taxon>
    </lineage>
</organism>
<sequence>MILVIVEHFLDRKGKLYFPNWITEIGEVLMAYEGFIAIERLEEIEDQDRCLLLLKFENLDLLRQWSKSEAHDHMISKLEPFRSQKQQSRIFEIK</sequence>
<dbReference type="Gene3D" id="3.30.70.100">
    <property type="match status" value="1"/>
</dbReference>
<dbReference type="Proteomes" id="UP001172082">
    <property type="component" value="Unassembled WGS sequence"/>
</dbReference>
<evidence type="ECO:0000313" key="3">
    <source>
        <dbReference type="Proteomes" id="UP001172082"/>
    </source>
</evidence>
<proteinExistence type="predicted"/>
<dbReference type="RefSeq" id="WP_346752325.1">
    <property type="nucleotide sequence ID" value="NZ_JAUJEA010000004.1"/>
</dbReference>
<name>A0ABT8KNI4_9BACT</name>
<evidence type="ECO:0000259" key="1">
    <source>
        <dbReference type="Pfam" id="PF03992"/>
    </source>
</evidence>
<reference evidence="2" key="1">
    <citation type="submission" date="2023-06" db="EMBL/GenBank/DDBJ databases">
        <title>Genomic of Parafulvivirga corallium.</title>
        <authorList>
            <person name="Wang G."/>
        </authorList>
    </citation>
    <scope>NUCLEOTIDE SEQUENCE</scope>
    <source>
        <strain evidence="2">BMA10</strain>
    </source>
</reference>
<dbReference type="Pfam" id="PF03992">
    <property type="entry name" value="ABM"/>
    <property type="match status" value="1"/>
</dbReference>
<dbReference type="InterPro" id="IPR007138">
    <property type="entry name" value="ABM_dom"/>
</dbReference>
<gene>
    <name evidence="2" type="ORF">QQ008_13020</name>
</gene>
<comment type="caution">
    <text evidence="2">The sequence shown here is derived from an EMBL/GenBank/DDBJ whole genome shotgun (WGS) entry which is preliminary data.</text>
</comment>
<keyword evidence="3" id="KW-1185">Reference proteome</keyword>
<evidence type="ECO:0000313" key="2">
    <source>
        <dbReference type="EMBL" id="MDN5202300.1"/>
    </source>
</evidence>
<accession>A0ABT8KNI4</accession>